<dbReference type="InterPro" id="IPR029063">
    <property type="entry name" value="SAM-dependent_MTases_sf"/>
</dbReference>
<evidence type="ECO:0000256" key="7">
    <source>
        <dbReference type="ARBA" id="ARBA00022679"/>
    </source>
</evidence>
<feature type="binding site" evidence="9">
    <location>
        <position position="47"/>
    </location>
    <ligand>
        <name>S-adenosyl-L-methionine</name>
        <dbReference type="ChEBI" id="CHEBI:59789"/>
    </ligand>
</feature>
<dbReference type="NCBIfam" id="TIGR03840">
    <property type="entry name" value="TMPT_Se_Te"/>
    <property type="match status" value="1"/>
</dbReference>
<comment type="subcellular location">
    <subcellularLocation>
        <location evidence="2 9">Cytoplasm</location>
    </subcellularLocation>
</comment>
<dbReference type="OrthoDB" id="9778208at2"/>
<dbReference type="HOGENOM" id="CLU_085515_1_0_6"/>
<keyword evidence="6 9" id="KW-0489">Methyltransferase</keyword>
<feature type="binding site" evidence="9">
    <location>
        <position position="12"/>
    </location>
    <ligand>
        <name>S-adenosyl-L-methionine</name>
        <dbReference type="ChEBI" id="CHEBI:59789"/>
    </ligand>
</feature>
<dbReference type="GO" id="GO:0008119">
    <property type="term" value="F:thiopurine S-methyltransferase activity"/>
    <property type="evidence" value="ECO:0007669"/>
    <property type="project" value="UniProtKB-UniRule"/>
</dbReference>
<dbReference type="Gene3D" id="3.40.50.150">
    <property type="entry name" value="Vaccinia Virus protein VP39"/>
    <property type="match status" value="1"/>
</dbReference>
<dbReference type="FunFam" id="3.40.50.150:FF:000101">
    <property type="entry name" value="Thiopurine S-methyltransferase"/>
    <property type="match status" value="1"/>
</dbReference>
<feature type="binding site" evidence="9">
    <location>
        <position position="125"/>
    </location>
    <ligand>
        <name>S-adenosyl-L-methionine</name>
        <dbReference type="ChEBI" id="CHEBI:59789"/>
    </ligand>
</feature>
<evidence type="ECO:0000256" key="9">
    <source>
        <dbReference type="HAMAP-Rule" id="MF_00812"/>
    </source>
</evidence>
<dbReference type="PROSITE" id="PS51585">
    <property type="entry name" value="SAM_MT_TPMT"/>
    <property type="match status" value="1"/>
</dbReference>
<dbReference type="CDD" id="cd02440">
    <property type="entry name" value="AdoMet_MTases"/>
    <property type="match status" value="1"/>
</dbReference>
<dbReference type="Pfam" id="PF05724">
    <property type="entry name" value="TPMT"/>
    <property type="match status" value="1"/>
</dbReference>
<evidence type="ECO:0000313" key="11">
    <source>
        <dbReference type="Proteomes" id="UP000032430"/>
    </source>
</evidence>
<protein>
    <recommendedName>
        <fullName evidence="4 9">Thiopurine S-methyltransferase</fullName>
        <ecNumber evidence="4 9">2.1.1.67</ecNumber>
    </recommendedName>
    <alternativeName>
        <fullName evidence="9">Thiopurine methyltransferase</fullName>
    </alternativeName>
</protein>
<keyword evidence="5 9" id="KW-0963">Cytoplasm</keyword>
<dbReference type="RefSeq" id="WP_045097122.1">
    <property type="nucleotide sequence ID" value="NZ_LN614827.1"/>
</dbReference>
<dbReference type="PANTHER" id="PTHR10259">
    <property type="entry name" value="THIOPURINE S-METHYLTRANSFERASE"/>
    <property type="match status" value="1"/>
</dbReference>
<dbReference type="InterPro" id="IPR022474">
    <property type="entry name" value="Thiopur_S-MeTfrase_Se/Te_detox"/>
</dbReference>
<evidence type="ECO:0000256" key="4">
    <source>
        <dbReference type="ARBA" id="ARBA00011905"/>
    </source>
</evidence>
<sequence length="222" mass="25435">MNKGQQFWVELWREGRTHFHREEVNPDLIAYWPSLHNALNATILVPLCGKSLDMLWLAQQGFNVIGIELSEDAVKQFAAQHQLDLQHETLGHISHYFTPSISLWVADIFALAPSLIAPVDAIYDRAALIALPEKLRAGYVDSCLQWLKPRGAILLKTLSYNQHEMEGPPFSVSDEEVIQLYRDQCSEIQCIKSSEREKNLDDHLFQRGVSKIKDSVWSIRKK</sequence>
<dbReference type="GO" id="GO:0010038">
    <property type="term" value="P:response to metal ion"/>
    <property type="evidence" value="ECO:0007669"/>
    <property type="project" value="InterPro"/>
</dbReference>
<dbReference type="GO" id="GO:0005737">
    <property type="term" value="C:cytoplasm"/>
    <property type="evidence" value="ECO:0007669"/>
    <property type="project" value="UniProtKB-SubCell"/>
</dbReference>
<evidence type="ECO:0000256" key="5">
    <source>
        <dbReference type="ARBA" id="ARBA00022490"/>
    </source>
</evidence>
<dbReference type="PIRSF" id="PIRSF023956">
    <property type="entry name" value="Thiopurine_S-methyltransferase"/>
    <property type="match status" value="1"/>
</dbReference>
<dbReference type="InterPro" id="IPR008854">
    <property type="entry name" value="TPMT"/>
</dbReference>
<gene>
    <name evidence="9 10" type="primary">tpm</name>
    <name evidence="10" type="ORF">LFA_3565</name>
</gene>
<dbReference type="EC" id="2.1.1.67" evidence="4 9"/>
<dbReference type="SUPFAM" id="SSF53335">
    <property type="entry name" value="S-adenosyl-L-methionine-dependent methyltransferases"/>
    <property type="match status" value="1"/>
</dbReference>
<evidence type="ECO:0000313" key="10">
    <source>
        <dbReference type="EMBL" id="CEG58894.1"/>
    </source>
</evidence>
<feature type="binding site" evidence="9">
    <location>
        <position position="68"/>
    </location>
    <ligand>
        <name>S-adenosyl-L-methionine</name>
        <dbReference type="ChEBI" id="CHEBI:59789"/>
    </ligand>
</feature>
<dbReference type="KEGG" id="lfa:LFA_3565"/>
<dbReference type="AlphaFoldDB" id="A0A098G8S7"/>
<evidence type="ECO:0000256" key="6">
    <source>
        <dbReference type="ARBA" id="ARBA00022603"/>
    </source>
</evidence>
<dbReference type="InterPro" id="IPR025835">
    <property type="entry name" value="Thiopurine_S-MeTrfase"/>
</dbReference>
<keyword evidence="7 9" id="KW-0808">Transferase</keyword>
<organism evidence="10 11">
    <name type="scientific">Legionella fallonii LLAP-10</name>
    <dbReference type="NCBI Taxonomy" id="1212491"/>
    <lineage>
        <taxon>Bacteria</taxon>
        <taxon>Pseudomonadati</taxon>
        <taxon>Pseudomonadota</taxon>
        <taxon>Gammaproteobacteria</taxon>
        <taxon>Legionellales</taxon>
        <taxon>Legionellaceae</taxon>
        <taxon>Legionella</taxon>
    </lineage>
</organism>
<keyword evidence="11" id="KW-1185">Reference proteome</keyword>
<evidence type="ECO:0000256" key="8">
    <source>
        <dbReference type="ARBA" id="ARBA00022691"/>
    </source>
</evidence>
<comment type="catalytic activity">
    <reaction evidence="1 9">
        <text>S-adenosyl-L-methionine + a thiopurine = S-adenosyl-L-homocysteine + a thiopurine S-methylether.</text>
        <dbReference type="EC" id="2.1.1.67"/>
    </reaction>
</comment>
<dbReference type="NCBIfam" id="NF009732">
    <property type="entry name" value="PRK13255.1"/>
    <property type="match status" value="1"/>
</dbReference>
<evidence type="ECO:0000256" key="1">
    <source>
        <dbReference type="ARBA" id="ARBA00000903"/>
    </source>
</evidence>
<dbReference type="HAMAP" id="MF_00812">
    <property type="entry name" value="Thiopur_methtran"/>
    <property type="match status" value="1"/>
</dbReference>
<keyword evidence="8 9" id="KW-0949">S-adenosyl-L-methionine</keyword>
<dbReference type="Proteomes" id="UP000032430">
    <property type="component" value="Chromosome I"/>
</dbReference>
<dbReference type="PANTHER" id="PTHR10259:SF11">
    <property type="entry name" value="THIOPURINE S-METHYLTRANSFERASE"/>
    <property type="match status" value="1"/>
</dbReference>
<comment type="similarity">
    <text evidence="3 9">Belongs to the class I-like SAM-binding methyltransferase superfamily. TPMT family.</text>
</comment>
<dbReference type="GO" id="GO:0032259">
    <property type="term" value="P:methylation"/>
    <property type="evidence" value="ECO:0007669"/>
    <property type="project" value="UniProtKB-KW"/>
</dbReference>
<dbReference type="STRING" id="1212491.LFA_3565"/>
<accession>A0A098G8S7</accession>
<dbReference type="EMBL" id="LN614827">
    <property type="protein sequence ID" value="CEG58894.1"/>
    <property type="molecule type" value="Genomic_DNA"/>
</dbReference>
<name>A0A098G8S7_9GAMM</name>
<evidence type="ECO:0000256" key="3">
    <source>
        <dbReference type="ARBA" id="ARBA00008145"/>
    </source>
</evidence>
<proteinExistence type="inferred from homology"/>
<evidence type="ECO:0000256" key="2">
    <source>
        <dbReference type="ARBA" id="ARBA00004496"/>
    </source>
</evidence>
<reference evidence="11" key="1">
    <citation type="submission" date="2014-09" db="EMBL/GenBank/DDBJ databases">
        <authorList>
            <person name="Gomez-Valero L."/>
        </authorList>
    </citation>
    <scope>NUCLEOTIDE SEQUENCE [LARGE SCALE GENOMIC DNA]</scope>
    <source>
        <strain evidence="11">ATCC700992</strain>
    </source>
</reference>